<organism evidence="1 2">
    <name type="scientific">Racocetra persica</name>
    <dbReference type="NCBI Taxonomy" id="160502"/>
    <lineage>
        <taxon>Eukaryota</taxon>
        <taxon>Fungi</taxon>
        <taxon>Fungi incertae sedis</taxon>
        <taxon>Mucoromycota</taxon>
        <taxon>Glomeromycotina</taxon>
        <taxon>Glomeromycetes</taxon>
        <taxon>Diversisporales</taxon>
        <taxon>Gigasporaceae</taxon>
        <taxon>Racocetra</taxon>
    </lineage>
</organism>
<reference evidence="1" key="1">
    <citation type="submission" date="2021-06" db="EMBL/GenBank/DDBJ databases">
        <authorList>
            <person name="Kallberg Y."/>
            <person name="Tangrot J."/>
            <person name="Rosling A."/>
        </authorList>
    </citation>
    <scope>NUCLEOTIDE SEQUENCE</scope>
    <source>
        <strain evidence="1">MA461A</strain>
    </source>
</reference>
<proteinExistence type="predicted"/>
<dbReference type="Proteomes" id="UP000789920">
    <property type="component" value="Unassembled WGS sequence"/>
</dbReference>
<comment type="caution">
    <text evidence="1">The sequence shown here is derived from an EMBL/GenBank/DDBJ whole genome shotgun (WGS) entry which is preliminary data.</text>
</comment>
<protein>
    <submittedName>
        <fullName evidence="1">15915_t:CDS:1</fullName>
    </submittedName>
</protein>
<evidence type="ECO:0000313" key="1">
    <source>
        <dbReference type="EMBL" id="CAG8536479.1"/>
    </source>
</evidence>
<evidence type="ECO:0000313" key="2">
    <source>
        <dbReference type="Proteomes" id="UP000789920"/>
    </source>
</evidence>
<dbReference type="EMBL" id="CAJVQC010004126">
    <property type="protein sequence ID" value="CAG8536479.1"/>
    <property type="molecule type" value="Genomic_DNA"/>
</dbReference>
<sequence length="476" mass="55199">GQASRNFDPLISNIIDLVKSILDVYENVQFNKKICDCLIDRVESVEMAIKSLKRHKDENARYFFKQTNYNAFQQLIVVLEKIQQYITDVSQLHGLRKFSDIKDIKKQFEKLTIEFDIIVSTLKLKMSFSEKEQSIRDKIAIDDDINTMTKNYVAETNKAIKFKAKIIPSDKILNPDGPSRGNVHRMFYDNKAVACKYFDNDQNSRFHYELSMLYNLNHSENILKFYGLSELDEGQSQFLVFDWADFGDLQTLYETYDLDWPIRLQLAVGICRGLLFLHGCQILHRELRCQNVVFANSYCPNTIQRDFTKIIRAAWQDDPTLRPGLHELFIQLDKLHKENPVDKKVHLAKKNHIEVETTDAQSEIIVVEENNVQDKDLELKFLGIVKPILLLEEAAENGNATAQFNLGRMYYAGMVGLNKDKEKGLQYLKMAALKNQPRAIQFLSSVKIDSPPYSRRIGLLEKWVVGKMGYRQNGFQ</sequence>
<accession>A0ACA9LP67</accession>
<gene>
    <name evidence="1" type="ORF">RPERSI_LOCUS3365</name>
</gene>
<feature type="non-terminal residue" evidence="1">
    <location>
        <position position="1"/>
    </location>
</feature>
<keyword evidence="2" id="KW-1185">Reference proteome</keyword>
<name>A0ACA9LP67_9GLOM</name>